<dbReference type="GO" id="GO:0016192">
    <property type="term" value="P:vesicle-mediated transport"/>
    <property type="evidence" value="ECO:0007669"/>
    <property type="project" value="InterPro"/>
</dbReference>
<gene>
    <name evidence="2" type="ORF">NEDG_00995</name>
</gene>
<organism evidence="2 3">
    <name type="scientific">Nematocida displodere</name>
    <dbReference type="NCBI Taxonomy" id="1805483"/>
    <lineage>
        <taxon>Eukaryota</taxon>
        <taxon>Fungi</taxon>
        <taxon>Fungi incertae sedis</taxon>
        <taxon>Microsporidia</taxon>
        <taxon>Nematocida</taxon>
    </lineage>
</organism>
<dbReference type="RefSeq" id="XP_067543601.1">
    <property type="nucleotide sequence ID" value="XM_067688413.1"/>
</dbReference>
<dbReference type="PIRSF" id="PIRSF005715">
    <property type="entry name" value="VPS45_Sec1"/>
    <property type="match status" value="1"/>
</dbReference>
<dbReference type="Pfam" id="PF00995">
    <property type="entry name" value="Sec1"/>
    <property type="match status" value="1"/>
</dbReference>
<reference evidence="2 3" key="1">
    <citation type="submission" date="2016-02" db="EMBL/GenBank/DDBJ databases">
        <title>Discovery of a natural microsporidian pathogen with a broad tissue tropism in Caenorhabditis elegans.</title>
        <authorList>
            <person name="Luallen R.J."/>
            <person name="Reinke A.W."/>
            <person name="Tong L."/>
            <person name="Botts M.R."/>
            <person name="Felix M.-A."/>
            <person name="Troemel E.R."/>
        </authorList>
    </citation>
    <scope>NUCLEOTIDE SEQUENCE [LARGE SCALE GENOMIC DNA]</scope>
    <source>
        <strain evidence="2 3">JUm2807</strain>
    </source>
</reference>
<name>A0A177EAV6_9MICR</name>
<evidence type="ECO:0000313" key="3">
    <source>
        <dbReference type="Proteomes" id="UP000185944"/>
    </source>
</evidence>
<dbReference type="VEuPathDB" id="MicrosporidiaDB:NEDG_00995"/>
<proteinExistence type="inferred from homology"/>
<evidence type="ECO:0000313" key="2">
    <source>
        <dbReference type="EMBL" id="OAG28856.1"/>
    </source>
</evidence>
<accession>A0A177EAV6</accession>
<dbReference type="SUPFAM" id="SSF56815">
    <property type="entry name" value="Sec1/munc18-like (SM) proteins"/>
    <property type="match status" value="1"/>
</dbReference>
<dbReference type="EMBL" id="LTDL01000042">
    <property type="protein sequence ID" value="OAG28856.1"/>
    <property type="molecule type" value="Genomic_DNA"/>
</dbReference>
<dbReference type="InterPro" id="IPR043154">
    <property type="entry name" value="Sec-1-like_dom1"/>
</dbReference>
<protein>
    <submittedName>
        <fullName evidence="2">Vacuolar protein sorting-associated protein 45</fullName>
    </submittedName>
</protein>
<dbReference type="OrthoDB" id="10266265at2759"/>
<dbReference type="Gene3D" id="3.90.830.10">
    <property type="entry name" value="Syntaxin Binding Protein 1, Chain A, domain 2"/>
    <property type="match status" value="1"/>
</dbReference>
<dbReference type="PANTHER" id="PTHR11679">
    <property type="entry name" value="VESICLE PROTEIN SORTING-ASSOCIATED"/>
    <property type="match status" value="1"/>
</dbReference>
<comment type="similarity">
    <text evidence="1">Belongs to the STXBP/unc-18/SEC1 family.</text>
</comment>
<comment type="caution">
    <text evidence="2">The sequence shown here is derived from an EMBL/GenBank/DDBJ whole genome shotgun (WGS) entry which is preliminary data.</text>
</comment>
<dbReference type="AlphaFoldDB" id="A0A177EAV6"/>
<sequence length="479" mass="53849">MDVLLQDVRSALSRGEGIKALLLDHSTKKALSPLISHGELLSYDFFLFETIDRERPPISVSCVAILTQQSLDLLVREVGAPRYGEYFVFVTDELSEDEILQIAEKDVFGVVKELQELYIGNVPVDRSFFVTDEPDPRQSARALVCLLRGMGISPRIRYLFGSEVSYKTAEVVLDAFVPDPACNSDLLVLERSFDLFTPLQYSWTYQCMAAEYLHYTAGLIRWDTQTLPVSDNDHFFQDTKFKDILSATEYLSNSLKKIKASREVVGEFVTTLRQRAKDSERLIAHLQALSKVSAECLVNDAVSETMADVIQGGCIDLKAVDTYTNAQKLRLALVARACASASDLSFARMLWNDSPDYSGLCRAYPKEVENFAKTFLMEKVCRKKPGYDKTKSRKLGYIPVLEKLLEKMQTDALSERAFPHLKNAPGENNVTVIFISGGATLLEYKAMCELFARRFPKKECVLVSDKLVTAEDIIKSVKP</sequence>
<dbReference type="GeneID" id="93647345"/>
<dbReference type="Gene3D" id="3.40.50.2060">
    <property type="match status" value="1"/>
</dbReference>
<dbReference type="InterPro" id="IPR043127">
    <property type="entry name" value="Sec-1-like_dom3a"/>
</dbReference>
<dbReference type="Proteomes" id="UP000185944">
    <property type="component" value="Unassembled WGS sequence"/>
</dbReference>
<evidence type="ECO:0000256" key="1">
    <source>
        <dbReference type="ARBA" id="ARBA00009884"/>
    </source>
</evidence>
<dbReference type="Gene3D" id="3.40.50.1910">
    <property type="match status" value="1"/>
</dbReference>
<dbReference type="Gene3D" id="1.25.40.60">
    <property type="match status" value="1"/>
</dbReference>
<dbReference type="InterPro" id="IPR001619">
    <property type="entry name" value="Sec1-like"/>
</dbReference>
<dbReference type="InterPro" id="IPR036045">
    <property type="entry name" value="Sec1-like_sf"/>
</dbReference>
<dbReference type="InterPro" id="IPR027482">
    <property type="entry name" value="Sec1-like_dom2"/>
</dbReference>
<dbReference type="STRING" id="1805483.A0A177EAV6"/>
<keyword evidence="3" id="KW-1185">Reference proteome</keyword>